<feature type="coiled-coil region" evidence="9">
    <location>
        <begin position="90"/>
        <end position="117"/>
    </location>
</feature>
<dbReference type="SUPFAM" id="SSF51306">
    <property type="entry name" value="LexA/Signal peptidase"/>
    <property type="match status" value="1"/>
</dbReference>
<feature type="transmembrane region" description="Helical" evidence="8">
    <location>
        <begin position="250"/>
        <end position="273"/>
    </location>
</feature>
<evidence type="ECO:0000256" key="5">
    <source>
        <dbReference type="ARBA" id="ARBA00022670"/>
    </source>
</evidence>
<dbReference type="GO" id="GO:0005886">
    <property type="term" value="C:plasma membrane"/>
    <property type="evidence" value="ECO:0007669"/>
    <property type="project" value="UniProtKB-SubCell"/>
</dbReference>
<dbReference type="RefSeq" id="WP_106483242.1">
    <property type="nucleotide sequence ID" value="NZ_LT984417.1"/>
</dbReference>
<comment type="caution">
    <text evidence="12">The sequence shown here is derived from an EMBL/GenBank/DDBJ whole genome shotgun (WGS) entry which is preliminary data.</text>
</comment>
<comment type="subcellular location">
    <subcellularLocation>
        <location evidence="2">Cell membrane</location>
        <topology evidence="2">Single-pass type II membrane protein</topology>
    </subcellularLocation>
    <subcellularLocation>
        <location evidence="8">Membrane</location>
        <topology evidence="8">Single-pass type II membrane protein</topology>
    </subcellularLocation>
</comment>
<accession>A0A2N9DVK6</accession>
<dbReference type="PROSITE" id="PS00501">
    <property type="entry name" value="SPASE_I_1"/>
    <property type="match status" value="1"/>
</dbReference>
<evidence type="ECO:0000256" key="9">
    <source>
        <dbReference type="SAM" id="Coils"/>
    </source>
</evidence>
<dbReference type="Pfam" id="PF10502">
    <property type="entry name" value="Peptidase_S26"/>
    <property type="match status" value="1"/>
</dbReference>
<dbReference type="PROSITE" id="PS00761">
    <property type="entry name" value="SPASE_I_3"/>
    <property type="match status" value="1"/>
</dbReference>
<gene>
    <name evidence="12" type="ORF">LFUMFP_250031</name>
</gene>
<keyword evidence="5 8" id="KW-0645">Protease</keyword>
<dbReference type="GO" id="GO:0009003">
    <property type="term" value="F:signal peptidase activity"/>
    <property type="evidence" value="ECO:0007669"/>
    <property type="project" value="UniProtKB-EC"/>
</dbReference>
<evidence type="ECO:0000313" key="13">
    <source>
        <dbReference type="Proteomes" id="UP000238739"/>
    </source>
</evidence>
<feature type="active site" evidence="7">
    <location>
        <position position="319"/>
    </location>
</feature>
<sequence>MGGITQKELESLETEISQIIDNLDQEKQLKQQLLTENETLKQQLTEFKRYKTKYQQLLLETAHLKLNQPAQSSQTALSEREIAEVLLSAKMTAKQIIQSAKQEAQEIEQIKKSALQAIKTDEQQFQNQIEASKSSEPRIYVNHLEMRFGNERTLDSIKEQMQAVFQEMFSISPDNPQNEVNLTVKKTKSEEIKPETIQKRKTTDTSVQTSKAESKNQEGATSLIAKLKKKNDRQHVKAAVRKRKRIRRGVIGLLVVGGLVSMTVTLGQFYAIAQVQGHSMKPTLKNKTIMVIQKPPVKLARNDLITFSVPSMGNEHFVKRIVALPGDSIYANGGDLYVNGKRVKKIYSKQTTADFSLFETSGQNTVPAKKIFVLGDNRQHSTDSRSYGFIDDSQVEGKILFK</sequence>
<evidence type="ECO:0000256" key="10">
    <source>
        <dbReference type="SAM" id="MobiDB-lite"/>
    </source>
</evidence>
<reference evidence="12" key="1">
    <citation type="submission" date="2018-01" db="EMBL/GenBank/DDBJ databases">
        <authorList>
            <person name="Chaillou S."/>
        </authorList>
    </citation>
    <scope>NUCLEOTIDE SEQUENCE [LARGE SCALE GENOMIC DNA]</scope>
    <source>
        <strain evidence="12">MFPC41A2801</strain>
    </source>
</reference>
<proteinExistence type="inferred from homology"/>
<dbReference type="AlphaFoldDB" id="A0A2N9DVK6"/>
<dbReference type="Proteomes" id="UP000238739">
    <property type="component" value="Unassembled WGS sequence"/>
</dbReference>
<feature type="region of interest" description="Disordered" evidence="10">
    <location>
        <begin position="196"/>
        <end position="219"/>
    </location>
</feature>
<evidence type="ECO:0000256" key="8">
    <source>
        <dbReference type="RuleBase" id="RU362042"/>
    </source>
</evidence>
<evidence type="ECO:0000313" key="12">
    <source>
        <dbReference type="EMBL" id="SPC38529.1"/>
    </source>
</evidence>
<dbReference type="PANTHER" id="PTHR43390">
    <property type="entry name" value="SIGNAL PEPTIDASE I"/>
    <property type="match status" value="1"/>
</dbReference>
<dbReference type="GO" id="GO:0006465">
    <property type="term" value="P:signal peptide processing"/>
    <property type="evidence" value="ECO:0007669"/>
    <property type="project" value="InterPro"/>
</dbReference>
<dbReference type="InterPro" id="IPR019533">
    <property type="entry name" value="Peptidase_S26"/>
</dbReference>
<evidence type="ECO:0000256" key="2">
    <source>
        <dbReference type="ARBA" id="ARBA00004401"/>
    </source>
</evidence>
<evidence type="ECO:0000259" key="11">
    <source>
        <dbReference type="Pfam" id="PF10502"/>
    </source>
</evidence>
<keyword evidence="6 8" id="KW-0378">Hydrolase</keyword>
<evidence type="ECO:0000256" key="3">
    <source>
        <dbReference type="ARBA" id="ARBA00009370"/>
    </source>
</evidence>
<comment type="similarity">
    <text evidence="3 8">Belongs to the peptidase S26 family.</text>
</comment>
<evidence type="ECO:0000256" key="6">
    <source>
        <dbReference type="ARBA" id="ARBA00022801"/>
    </source>
</evidence>
<keyword evidence="13" id="KW-1185">Reference proteome</keyword>
<dbReference type="PRINTS" id="PR00727">
    <property type="entry name" value="LEADERPTASE"/>
</dbReference>
<keyword evidence="8" id="KW-0472">Membrane</keyword>
<dbReference type="EC" id="3.4.21.89" evidence="4 8"/>
<keyword evidence="9" id="KW-0175">Coiled coil</keyword>
<evidence type="ECO:0000256" key="4">
    <source>
        <dbReference type="ARBA" id="ARBA00013208"/>
    </source>
</evidence>
<protein>
    <recommendedName>
        <fullName evidence="4 8">Signal peptidase I</fullName>
        <ecNumber evidence="4 8">3.4.21.89</ecNumber>
    </recommendedName>
</protein>
<keyword evidence="8" id="KW-0812">Transmembrane</keyword>
<dbReference type="CDD" id="cd06530">
    <property type="entry name" value="S26_SPase_I"/>
    <property type="match status" value="1"/>
</dbReference>
<name>A0A2N9DVK6_9LACO</name>
<keyword evidence="8" id="KW-1133">Transmembrane helix</keyword>
<feature type="active site" evidence="7">
    <location>
        <position position="279"/>
    </location>
</feature>
<dbReference type="EMBL" id="OGVC01000018">
    <property type="protein sequence ID" value="SPC38529.1"/>
    <property type="molecule type" value="Genomic_DNA"/>
</dbReference>
<comment type="catalytic activity">
    <reaction evidence="1 8">
        <text>Cleavage of hydrophobic, N-terminal signal or leader sequences from secreted and periplasmic proteins.</text>
        <dbReference type="EC" id="3.4.21.89"/>
    </reaction>
</comment>
<dbReference type="InterPro" id="IPR019756">
    <property type="entry name" value="Pept_S26A_signal_pept_1_Ser-AS"/>
</dbReference>
<dbReference type="InterPro" id="IPR036286">
    <property type="entry name" value="LexA/Signal_pep-like_sf"/>
</dbReference>
<dbReference type="NCBIfam" id="TIGR02227">
    <property type="entry name" value="sigpep_I_bact"/>
    <property type="match status" value="1"/>
</dbReference>
<feature type="domain" description="Peptidase S26" evidence="11">
    <location>
        <begin position="257"/>
        <end position="400"/>
    </location>
</feature>
<evidence type="ECO:0000256" key="7">
    <source>
        <dbReference type="PIRSR" id="PIRSR600223-1"/>
    </source>
</evidence>
<dbReference type="InterPro" id="IPR019758">
    <property type="entry name" value="Pept_S26A_signal_pept_1_CS"/>
</dbReference>
<dbReference type="GO" id="GO:0004252">
    <property type="term" value="F:serine-type endopeptidase activity"/>
    <property type="evidence" value="ECO:0007669"/>
    <property type="project" value="InterPro"/>
</dbReference>
<evidence type="ECO:0000256" key="1">
    <source>
        <dbReference type="ARBA" id="ARBA00000677"/>
    </source>
</evidence>
<dbReference type="PANTHER" id="PTHR43390:SF1">
    <property type="entry name" value="CHLOROPLAST PROCESSING PEPTIDASE"/>
    <property type="match status" value="1"/>
</dbReference>
<feature type="coiled-coil region" evidence="9">
    <location>
        <begin position="9"/>
        <end position="60"/>
    </location>
</feature>
<dbReference type="Gene3D" id="2.10.109.10">
    <property type="entry name" value="Umud Fragment, subunit A"/>
    <property type="match status" value="1"/>
</dbReference>
<organism evidence="12 13">
    <name type="scientific">Latilactobacillus fuchuensis</name>
    <dbReference type="NCBI Taxonomy" id="164393"/>
    <lineage>
        <taxon>Bacteria</taxon>
        <taxon>Bacillati</taxon>
        <taxon>Bacillota</taxon>
        <taxon>Bacilli</taxon>
        <taxon>Lactobacillales</taxon>
        <taxon>Lactobacillaceae</taxon>
        <taxon>Latilactobacillus</taxon>
    </lineage>
</organism>
<dbReference type="InterPro" id="IPR000223">
    <property type="entry name" value="Pept_S26A_signal_pept_1"/>
</dbReference>